<dbReference type="InterPro" id="IPR056884">
    <property type="entry name" value="NPHP3-like_N"/>
</dbReference>
<protein>
    <submittedName>
        <fullName evidence="5">Uncharacterized protein</fullName>
    </submittedName>
</protein>
<keyword evidence="1" id="KW-0677">Repeat</keyword>
<accession>A0A2T4A9M5</accession>
<dbReference type="InterPro" id="IPR031350">
    <property type="entry name" value="Goodbye_dom"/>
</dbReference>
<dbReference type="Proteomes" id="UP000241690">
    <property type="component" value="Unassembled WGS sequence"/>
</dbReference>
<dbReference type="SUPFAM" id="SSF48452">
    <property type="entry name" value="TPR-like"/>
    <property type="match status" value="1"/>
</dbReference>
<dbReference type="InterPro" id="IPR011990">
    <property type="entry name" value="TPR-like_helical_dom_sf"/>
</dbReference>
<gene>
    <name evidence="5" type="ORF">M431DRAFT_520719</name>
</gene>
<dbReference type="STRING" id="983964.A0A2T4A9M5"/>
<sequence>MADLSIRGMWDEAGRRFQARTERSLDLKPPKSIDDIRDMIERRYDPSSPADSDSDGGHERAKRIGLNILSCIKLLGGVAAQGAELSTHEFHGTIDAVFGIVGPTLSQFKIYERIELFNTIDPELNTAIHKVMISFVDICALAIVLRKGSRWKRFKAATKQALLNDDSGLKDEIEQFEKLVKGQQNVQATLTLEVALSAKADLATILGKACETGKRIDDIAIGILDLKEAETNRSLEKSRQENLTKIRTKLAIEEKSIKASKDVCEKIWQRCITDSGDWLRDMEDYQKWSDKSTNDASPLLVLTGEAHSGKSSAMSTIVHQLKAAHESQGQSTARALVAYYFFPFFAKKADDDKRPGTTAVKHIAYQLAEQDSGTAKSMAAFCDDKHSESYFRDSSCKELWRELKIGTPKPGTMHFIVIDGLDGLFEGHPEAASHFLDIFETIQSQTSTGSDGNRVRLIVSGKSDNFQRESLQSAPNIEIEKYNGSDITSYIYEELTKTNLLQGEESETTRLRTKVHDRLLEEAKGNFLKVQTALEKIKDLIMSDGSEAEMDTILDESNQDKRTISENVILELQQSLKPQSIEELNELLIWIVYGFVYFDAADLEAARKLEDKLKGMYSKLFFSHYGNVAILPSIEPLITKERDRPRISEDAPKISLNLTISNGDITTVQNFLWSLFQKSMVEKFEFEPYLALRVNEYDAHLAIVKQSLRFLTSPPDERTKLLGTYIVRELHGHLERLNQAVGYDQILASDKKEIGDGLFALFVSGDVIEKHWESFSKIDWVGQSDRIEIFRNWLKDPDAIGHLGRLDKDWLRTVNSSQRPNRELLTPMMKTVAEHWLLDNKWHAGTCFHALRLFLRLDTLEKPSEDESAVPTTQAISEELEAAEKWCEEMLSPKTLGSLWYERLGEAARYYYEPDWAIVKFTKASECDDASISFKSLAEAYYDNDELLSACSSMEKALDVVNAAETPDKEELKSIYLRLAFWYNHLQQPDRAIVHYEKALEVDPDNQEALSGILTTSIASGAEQTIYDLILNMSKLSSKEPGLDQLASTILDQSLDYSYKAPLRTLVHRCLSQQSCMAALLDATDQAIEAARKKGMEIELLALLLLRGLASLFNDLQDSQSSPQAVAFWIDSYTTMDQLIRKVDNEEDVWRYQTFYRSIVGHLSSYYFEQARKSSDLSEYYLKLEELRRGFRFPGIEGIHAADLFTSAFHTLHGNRAAARETVKQYMRISMDNLSDDTDENDYWAAYIQFKSKALNLEAGPQQWLIDEMTKFVKAKCPLGATQSDRVNAVKTELEARLAATSKEGDEPKQTELCMEIQKALAALESVQVPEGSVTSDTSGEVTVAPLESKDIAKTFGYTCDGTCGETPLDFNNGLNVCKYCWNVGFCDECLPQLKANKLKKIVCSPSHEWLAIPKWNPRGNAAARDGVVQVGGELVDGVRVGGETVTVKEWLASLKKEWQL</sequence>
<evidence type="ECO:0000256" key="2">
    <source>
        <dbReference type="PROSITE-ProRule" id="PRU00339"/>
    </source>
</evidence>
<evidence type="ECO:0000313" key="5">
    <source>
        <dbReference type="EMBL" id="PTB53771.1"/>
    </source>
</evidence>
<dbReference type="GeneID" id="36629011"/>
<dbReference type="InterPro" id="IPR019734">
    <property type="entry name" value="TPR_rpt"/>
</dbReference>
<reference evidence="5 6" key="1">
    <citation type="submission" date="2016-07" db="EMBL/GenBank/DDBJ databases">
        <title>Multiple horizontal gene transfer events from other fungi enriched the ability of initially mycotrophic Trichoderma (Ascomycota) to feed on dead plant biomass.</title>
        <authorList>
            <consortium name="DOE Joint Genome Institute"/>
            <person name="Aerts A."/>
            <person name="Atanasova L."/>
            <person name="Chenthamara K."/>
            <person name="Zhang J."/>
            <person name="Grujic M."/>
            <person name="Henrissat B."/>
            <person name="Kuo A."/>
            <person name="Salamov A."/>
            <person name="Lipzen A."/>
            <person name="Labutti K."/>
            <person name="Barry K."/>
            <person name="Miao Y."/>
            <person name="Rahimi M.J."/>
            <person name="Shen Q."/>
            <person name="Grigoriev I.V."/>
            <person name="Kubicek C.P."/>
            <person name="Druzhinina I.S."/>
        </authorList>
    </citation>
    <scope>NUCLEOTIDE SEQUENCE [LARGE SCALE GENOMIC DNA]</scope>
    <source>
        <strain evidence="5 6">CBS 226.95</strain>
    </source>
</reference>
<keyword evidence="2" id="KW-0802">TPR repeat</keyword>
<dbReference type="InterPro" id="IPR027417">
    <property type="entry name" value="P-loop_NTPase"/>
</dbReference>
<dbReference type="SMART" id="SM00028">
    <property type="entry name" value="TPR"/>
    <property type="match status" value="2"/>
</dbReference>
<feature type="repeat" description="TPR" evidence="2">
    <location>
        <begin position="973"/>
        <end position="1006"/>
    </location>
</feature>
<dbReference type="Gene3D" id="3.40.50.300">
    <property type="entry name" value="P-loop containing nucleotide triphosphate hydrolases"/>
    <property type="match status" value="1"/>
</dbReference>
<dbReference type="Pfam" id="PF17109">
    <property type="entry name" value="Goodbye"/>
    <property type="match status" value="1"/>
</dbReference>
<dbReference type="EMBL" id="KZ679681">
    <property type="protein sequence ID" value="PTB53771.1"/>
    <property type="molecule type" value="Genomic_DNA"/>
</dbReference>
<evidence type="ECO:0000259" key="4">
    <source>
        <dbReference type="Pfam" id="PF24883"/>
    </source>
</evidence>
<evidence type="ECO:0000256" key="1">
    <source>
        <dbReference type="ARBA" id="ARBA00022737"/>
    </source>
</evidence>
<organism evidence="5 6">
    <name type="scientific">Trichoderma harzianum CBS 226.95</name>
    <dbReference type="NCBI Taxonomy" id="983964"/>
    <lineage>
        <taxon>Eukaryota</taxon>
        <taxon>Fungi</taxon>
        <taxon>Dikarya</taxon>
        <taxon>Ascomycota</taxon>
        <taxon>Pezizomycotina</taxon>
        <taxon>Sordariomycetes</taxon>
        <taxon>Hypocreomycetidae</taxon>
        <taxon>Hypocreales</taxon>
        <taxon>Hypocreaceae</taxon>
        <taxon>Trichoderma</taxon>
    </lineage>
</organism>
<evidence type="ECO:0000313" key="6">
    <source>
        <dbReference type="Proteomes" id="UP000241690"/>
    </source>
</evidence>
<dbReference type="Pfam" id="PF24883">
    <property type="entry name" value="NPHP3_N"/>
    <property type="match status" value="1"/>
</dbReference>
<evidence type="ECO:0000259" key="3">
    <source>
        <dbReference type="Pfam" id="PF17109"/>
    </source>
</evidence>
<proteinExistence type="predicted"/>
<dbReference type="PANTHER" id="PTHR10039">
    <property type="entry name" value="AMELOGENIN"/>
    <property type="match status" value="1"/>
</dbReference>
<feature type="domain" description="Fungal STAND N-terminal Goodbye" evidence="3">
    <location>
        <begin position="10"/>
        <end position="85"/>
    </location>
</feature>
<feature type="domain" description="Nephrocystin 3-like N-terminal" evidence="4">
    <location>
        <begin position="275"/>
        <end position="448"/>
    </location>
</feature>
<dbReference type="RefSeq" id="XP_024773448.1">
    <property type="nucleotide sequence ID" value="XM_024920442.1"/>
</dbReference>
<dbReference type="Pfam" id="PF13424">
    <property type="entry name" value="TPR_12"/>
    <property type="match status" value="1"/>
</dbReference>
<dbReference type="Gene3D" id="1.25.40.10">
    <property type="entry name" value="Tetratricopeptide repeat domain"/>
    <property type="match status" value="1"/>
</dbReference>
<dbReference type="PANTHER" id="PTHR10039:SF17">
    <property type="entry name" value="FUNGAL STAND N-TERMINAL GOODBYE DOMAIN-CONTAINING PROTEIN-RELATED"/>
    <property type="match status" value="1"/>
</dbReference>
<name>A0A2T4A9M5_TRIHA</name>
<keyword evidence="6" id="KW-1185">Reference proteome</keyword>
<dbReference type="PROSITE" id="PS50005">
    <property type="entry name" value="TPR"/>
    <property type="match status" value="1"/>
</dbReference>